<dbReference type="OrthoDB" id="2159786at2759"/>
<keyword evidence="2" id="KW-1185">Reference proteome</keyword>
<dbReference type="AlphaFoldDB" id="A0A9P6RQC8"/>
<dbReference type="EMBL" id="JAAAIP010000178">
    <property type="protein sequence ID" value="KAG0323725.1"/>
    <property type="molecule type" value="Genomic_DNA"/>
</dbReference>
<accession>A0A9P6RQC8</accession>
<dbReference type="Proteomes" id="UP000738325">
    <property type="component" value="Unassembled WGS sequence"/>
</dbReference>
<organism evidence="1 2">
    <name type="scientific">Dissophora globulifera</name>
    <dbReference type="NCBI Taxonomy" id="979702"/>
    <lineage>
        <taxon>Eukaryota</taxon>
        <taxon>Fungi</taxon>
        <taxon>Fungi incertae sedis</taxon>
        <taxon>Mucoromycota</taxon>
        <taxon>Mortierellomycotina</taxon>
        <taxon>Mortierellomycetes</taxon>
        <taxon>Mortierellales</taxon>
        <taxon>Mortierellaceae</taxon>
        <taxon>Dissophora</taxon>
    </lineage>
</organism>
<proteinExistence type="predicted"/>
<comment type="caution">
    <text evidence="1">The sequence shown here is derived from an EMBL/GenBank/DDBJ whole genome shotgun (WGS) entry which is preliminary data.</text>
</comment>
<name>A0A9P6RQC8_9FUNG</name>
<evidence type="ECO:0000313" key="2">
    <source>
        <dbReference type="Proteomes" id="UP000738325"/>
    </source>
</evidence>
<reference evidence="1" key="1">
    <citation type="journal article" date="2020" name="Fungal Divers.">
        <title>Resolving the Mortierellaceae phylogeny through synthesis of multi-gene phylogenetics and phylogenomics.</title>
        <authorList>
            <person name="Vandepol N."/>
            <person name="Liber J."/>
            <person name="Desiro A."/>
            <person name="Na H."/>
            <person name="Kennedy M."/>
            <person name="Barry K."/>
            <person name="Grigoriev I.V."/>
            <person name="Miller A.N."/>
            <person name="O'Donnell K."/>
            <person name="Stajich J.E."/>
            <person name="Bonito G."/>
        </authorList>
    </citation>
    <scope>NUCLEOTIDE SEQUENCE</scope>
    <source>
        <strain evidence="1">REB-010B</strain>
    </source>
</reference>
<evidence type="ECO:0000313" key="1">
    <source>
        <dbReference type="EMBL" id="KAG0323725.1"/>
    </source>
</evidence>
<protein>
    <submittedName>
        <fullName evidence="1">Uncharacterized protein</fullName>
    </submittedName>
</protein>
<gene>
    <name evidence="1" type="ORF">BGZ99_002564</name>
</gene>
<sequence>MAGQLLRKLLVRRDYSRAFKLYSCLAMYKNRSEQLVWKVGAEILMHKKDYEPLCLRFLQLIFVKSTYCKEAILVETALYQLRCGMIEDAHTTLEPYIALHPYRDNALLQGYAGVIEFALWLKAVRRKLWQQQNKKDAGAACDEDSSDNGLEYDYWLDDNIEDANEATPWDARISRHAREALMQLERSLELDCRNDMFMVYIVQLKCGRIDMTGLGSKKISWSRKAAIHETKNYLKRYCNKNNDSILALHLLAALENREKQQTLELIVERDPAADSELYVLPLLELLRQSNSNSGGT</sequence>